<accession>A0A2P5AAJ4</accession>
<reference evidence="2" key="1">
    <citation type="submission" date="2016-06" db="EMBL/GenBank/DDBJ databases">
        <title>Parallel loss of symbiosis genes in relatives of nitrogen-fixing non-legume Parasponia.</title>
        <authorList>
            <person name="Van Velzen R."/>
            <person name="Holmer R."/>
            <person name="Bu F."/>
            <person name="Rutten L."/>
            <person name="Van Zeijl A."/>
            <person name="Liu W."/>
            <person name="Santuari L."/>
            <person name="Cao Q."/>
            <person name="Sharma T."/>
            <person name="Shen D."/>
            <person name="Roswanjaya Y."/>
            <person name="Wardhani T."/>
            <person name="Kalhor M.S."/>
            <person name="Jansen J."/>
            <person name="Van den Hoogen J."/>
            <person name="Gungor B."/>
            <person name="Hartog M."/>
            <person name="Hontelez J."/>
            <person name="Verver J."/>
            <person name="Yang W.-C."/>
            <person name="Schijlen E."/>
            <person name="Repin R."/>
            <person name="Schilthuizen M."/>
            <person name="Schranz E."/>
            <person name="Heidstra R."/>
            <person name="Miyata K."/>
            <person name="Fedorova E."/>
            <person name="Kohlen W."/>
            <person name="Bisseling T."/>
            <person name="Smit S."/>
            <person name="Geurts R."/>
        </authorList>
    </citation>
    <scope>NUCLEOTIDE SEQUENCE [LARGE SCALE GENOMIC DNA]</scope>
    <source>
        <strain evidence="2">cv. WU1-14</strain>
    </source>
</reference>
<dbReference type="Proteomes" id="UP000237105">
    <property type="component" value="Unassembled WGS sequence"/>
</dbReference>
<sequence length="48" mass="5558">MKLEGEDEVAFINNNNSDGTFTCSWEEMREDLDAELMVLMIDQSIQMN</sequence>
<gene>
    <name evidence="1" type="ORF">PanWU01x14_351920</name>
</gene>
<evidence type="ECO:0000313" key="2">
    <source>
        <dbReference type="Proteomes" id="UP000237105"/>
    </source>
</evidence>
<protein>
    <submittedName>
        <fullName evidence="1">Uncharacterized protein</fullName>
    </submittedName>
</protein>
<evidence type="ECO:0000313" key="1">
    <source>
        <dbReference type="EMBL" id="PON33553.1"/>
    </source>
</evidence>
<name>A0A2P5AAJ4_PARAD</name>
<proteinExistence type="predicted"/>
<dbReference type="AlphaFoldDB" id="A0A2P5AAJ4"/>
<dbReference type="EMBL" id="JXTB01000720">
    <property type="protein sequence ID" value="PON33553.1"/>
    <property type="molecule type" value="Genomic_DNA"/>
</dbReference>
<comment type="caution">
    <text evidence="1">The sequence shown here is derived from an EMBL/GenBank/DDBJ whole genome shotgun (WGS) entry which is preliminary data.</text>
</comment>
<organism evidence="1 2">
    <name type="scientific">Parasponia andersonii</name>
    <name type="common">Sponia andersonii</name>
    <dbReference type="NCBI Taxonomy" id="3476"/>
    <lineage>
        <taxon>Eukaryota</taxon>
        <taxon>Viridiplantae</taxon>
        <taxon>Streptophyta</taxon>
        <taxon>Embryophyta</taxon>
        <taxon>Tracheophyta</taxon>
        <taxon>Spermatophyta</taxon>
        <taxon>Magnoliopsida</taxon>
        <taxon>eudicotyledons</taxon>
        <taxon>Gunneridae</taxon>
        <taxon>Pentapetalae</taxon>
        <taxon>rosids</taxon>
        <taxon>fabids</taxon>
        <taxon>Rosales</taxon>
        <taxon>Cannabaceae</taxon>
        <taxon>Parasponia</taxon>
    </lineage>
</organism>
<keyword evidence="2" id="KW-1185">Reference proteome</keyword>